<reference evidence="1 2" key="1">
    <citation type="submission" date="2019-08" db="EMBL/GenBank/DDBJ databases">
        <title>Pseudomonas haemolytica sp. nov. isolated from raw milk and skim milk concentrate.</title>
        <authorList>
            <person name="Hofmann K."/>
            <person name="Huptas C."/>
            <person name="Doll E."/>
            <person name="Scherer S."/>
            <person name="Wenning M."/>
        </authorList>
    </citation>
    <scope>NUCLEOTIDE SEQUENCE [LARGE SCALE GENOMIC DNA]</scope>
    <source>
        <strain evidence="1 2">DSM 108987</strain>
    </source>
</reference>
<gene>
    <name evidence="1" type="ORF">FRT59_04765</name>
</gene>
<accession>A0A5P1D772</accession>
<dbReference type="Proteomes" id="UP000408764">
    <property type="component" value="Unassembled WGS sequence"/>
</dbReference>
<name>A0A5P1D772_9PSED</name>
<dbReference type="OrthoDB" id="9151420at2"/>
<organism evidence="1 2">
    <name type="scientific">Pseudomonas haemolytica</name>
    <dbReference type="NCBI Taxonomy" id="2600065"/>
    <lineage>
        <taxon>Bacteria</taxon>
        <taxon>Pseudomonadati</taxon>
        <taxon>Pseudomonadota</taxon>
        <taxon>Gammaproteobacteria</taxon>
        <taxon>Pseudomonadales</taxon>
        <taxon>Pseudomonadaceae</taxon>
        <taxon>Pseudomonas</taxon>
    </lineage>
</organism>
<protein>
    <recommendedName>
        <fullName evidence="3">Restriction endonuclease</fullName>
    </recommendedName>
</protein>
<proteinExistence type="predicted"/>
<comment type="caution">
    <text evidence="1">The sequence shown here is derived from an EMBL/GenBank/DDBJ whole genome shotgun (WGS) entry which is preliminary data.</text>
</comment>
<sequence>MAKKKTDGKQLENVVTYIESLRLPTDWTITPRLLSSTDKGRPGAELDIMVEGKVGTIDFKWLIECRDRPSAGPAPAAWIEQLIGRRQRFNLSRVTAVSTTGFSAAALEEAARFEIDTREFRELSPSEFEGWPELVGMPHRTELRYLDKIEFGIESLPRTVSLESLNELLRGDQANISLRNVNNNMTITPREVFTKTLGNHPELLSGLTPNGPAVPVHFNVTLKEPYALDTSDGPVPIVLLRCTGSVQWLEEHKPLVLSGEYSRSPTGETISRLRMFEPLEILGLNLQTEIHETPGIPGSTVVFRNISEAPRQAVKKPKS</sequence>
<evidence type="ECO:0000313" key="2">
    <source>
        <dbReference type="Proteomes" id="UP000408764"/>
    </source>
</evidence>
<dbReference type="AlphaFoldDB" id="A0A5P1D772"/>
<dbReference type="RefSeq" id="WP_153870532.1">
    <property type="nucleotide sequence ID" value="NZ_VOIW01000001.1"/>
</dbReference>
<dbReference type="EMBL" id="VOIW01000001">
    <property type="protein sequence ID" value="MRJ36291.1"/>
    <property type="molecule type" value="Genomic_DNA"/>
</dbReference>
<evidence type="ECO:0008006" key="3">
    <source>
        <dbReference type="Google" id="ProtNLM"/>
    </source>
</evidence>
<evidence type="ECO:0000313" key="1">
    <source>
        <dbReference type="EMBL" id="MRJ36291.1"/>
    </source>
</evidence>